<dbReference type="PANTHER" id="PTHR42718:SF9">
    <property type="entry name" value="MAJOR FACILITATOR SUPERFAMILY MULTIDRUG TRANSPORTER MFSC"/>
    <property type="match status" value="1"/>
</dbReference>
<dbReference type="Gene3D" id="1.20.1250.20">
    <property type="entry name" value="MFS general substrate transporter like domains"/>
    <property type="match status" value="1"/>
</dbReference>
<dbReference type="RefSeq" id="WP_378137318.1">
    <property type="nucleotide sequence ID" value="NZ_JBHSMI010000032.1"/>
</dbReference>
<dbReference type="Pfam" id="PF07690">
    <property type="entry name" value="MFS_1"/>
    <property type="match status" value="1"/>
</dbReference>
<dbReference type="Gene3D" id="1.20.1720.10">
    <property type="entry name" value="Multidrug resistance protein D"/>
    <property type="match status" value="1"/>
</dbReference>
<keyword evidence="5 6" id="KW-0472">Membrane</keyword>
<dbReference type="Proteomes" id="UP001596113">
    <property type="component" value="Unassembled WGS sequence"/>
</dbReference>
<organism evidence="8 9">
    <name type="scientific">Cohnella soli</name>
    <dbReference type="NCBI Taxonomy" id="425005"/>
    <lineage>
        <taxon>Bacteria</taxon>
        <taxon>Bacillati</taxon>
        <taxon>Bacillota</taxon>
        <taxon>Bacilli</taxon>
        <taxon>Bacillales</taxon>
        <taxon>Paenibacillaceae</taxon>
        <taxon>Cohnella</taxon>
    </lineage>
</organism>
<evidence type="ECO:0000256" key="2">
    <source>
        <dbReference type="ARBA" id="ARBA00022448"/>
    </source>
</evidence>
<dbReference type="InterPro" id="IPR011701">
    <property type="entry name" value="MFS"/>
</dbReference>
<feature type="transmembrane region" description="Helical" evidence="6">
    <location>
        <begin position="115"/>
        <end position="136"/>
    </location>
</feature>
<evidence type="ECO:0000256" key="3">
    <source>
        <dbReference type="ARBA" id="ARBA00022692"/>
    </source>
</evidence>
<sequence length="284" mass="30969">MAPLCDLFFGIGSILFGKLSDSFSPNYLMVIGIAIYTASSILGFIFHGQYMTVLVFRVIQGLGASAIPAVNNTIITRYFTATGRQKMFGLVTSAFSFGVAAGPVLGGTITGRVDWAYLFLIPVLTLVSIPFFLKYLPAEEKRKGKFDLLGAVLAALTVTGFLLFLTQLEVVYLLCSLAAGVWFVIHIRRIDDPFLQPSIFQNPLYRMSVIVGFLMFSAMMTMMFLLPLMLSQLYSLSAETIGMVMFPGAICAALFGKLAGDIVVKRGAQYVTEVDFSCPLSGSR</sequence>
<keyword evidence="3 6" id="KW-0812">Transmembrane</keyword>
<gene>
    <name evidence="8" type="ORF">ACFPOF_23645</name>
</gene>
<comment type="subcellular location">
    <subcellularLocation>
        <location evidence="1">Cell membrane</location>
        <topology evidence="1">Multi-pass membrane protein</topology>
    </subcellularLocation>
</comment>
<dbReference type="InterPro" id="IPR036259">
    <property type="entry name" value="MFS_trans_sf"/>
</dbReference>
<protein>
    <submittedName>
        <fullName evidence="8">MFS transporter</fullName>
    </submittedName>
</protein>
<keyword evidence="2" id="KW-0813">Transport</keyword>
<dbReference type="EMBL" id="JBHSMI010000032">
    <property type="protein sequence ID" value="MFC5405750.1"/>
    <property type="molecule type" value="Genomic_DNA"/>
</dbReference>
<evidence type="ECO:0000259" key="7">
    <source>
        <dbReference type="PROSITE" id="PS50850"/>
    </source>
</evidence>
<feature type="transmembrane region" description="Helical" evidence="6">
    <location>
        <begin position="209"/>
        <end position="230"/>
    </location>
</feature>
<dbReference type="InterPro" id="IPR020846">
    <property type="entry name" value="MFS_dom"/>
</dbReference>
<comment type="caution">
    <text evidence="8">The sequence shown here is derived from an EMBL/GenBank/DDBJ whole genome shotgun (WGS) entry which is preliminary data.</text>
</comment>
<feature type="transmembrane region" description="Helical" evidence="6">
    <location>
        <begin position="27"/>
        <end position="48"/>
    </location>
</feature>
<keyword evidence="9" id="KW-1185">Reference proteome</keyword>
<proteinExistence type="predicted"/>
<evidence type="ECO:0000256" key="1">
    <source>
        <dbReference type="ARBA" id="ARBA00004651"/>
    </source>
</evidence>
<reference evidence="9" key="1">
    <citation type="journal article" date="2019" name="Int. J. Syst. Evol. Microbiol.">
        <title>The Global Catalogue of Microorganisms (GCM) 10K type strain sequencing project: providing services to taxonomists for standard genome sequencing and annotation.</title>
        <authorList>
            <consortium name="The Broad Institute Genomics Platform"/>
            <consortium name="The Broad Institute Genome Sequencing Center for Infectious Disease"/>
            <person name="Wu L."/>
            <person name="Ma J."/>
        </authorList>
    </citation>
    <scope>NUCLEOTIDE SEQUENCE [LARGE SCALE GENOMIC DNA]</scope>
    <source>
        <strain evidence="9">CGMCC 1.18575</strain>
    </source>
</reference>
<dbReference type="PANTHER" id="PTHR42718">
    <property type="entry name" value="MAJOR FACILITATOR SUPERFAMILY MULTIDRUG TRANSPORTER MFSC"/>
    <property type="match status" value="1"/>
</dbReference>
<feature type="transmembrane region" description="Helical" evidence="6">
    <location>
        <begin position="148"/>
        <end position="165"/>
    </location>
</feature>
<evidence type="ECO:0000313" key="8">
    <source>
        <dbReference type="EMBL" id="MFC5405750.1"/>
    </source>
</evidence>
<dbReference type="PROSITE" id="PS50850">
    <property type="entry name" value="MFS"/>
    <property type="match status" value="1"/>
</dbReference>
<feature type="transmembrane region" description="Helical" evidence="6">
    <location>
        <begin position="236"/>
        <end position="256"/>
    </location>
</feature>
<evidence type="ECO:0000256" key="5">
    <source>
        <dbReference type="ARBA" id="ARBA00023136"/>
    </source>
</evidence>
<evidence type="ECO:0000313" key="9">
    <source>
        <dbReference type="Proteomes" id="UP001596113"/>
    </source>
</evidence>
<feature type="transmembrane region" description="Helical" evidence="6">
    <location>
        <begin position="171"/>
        <end position="188"/>
    </location>
</feature>
<evidence type="ECO:0000256" key="6">
    <source>
        <dbReference type="SAM" id="Phobius"/>
    </source>
</evidence>
<feature type="transmembrane region" description="Helical" evidence="6">
    <location>
        <begin position="87"/>
        <end position="109"/>
    </location>
</feature>
<accession>A0ABW0HZM9</accession>
<evidence type="ECO:0000256" key="4">
    <source>
        <dbReference type="ARBA" id="ARBA00022989"/>
    </source>
</evidence>
<feature type="domain" description="Major facilitator superfamily (MFS) profile" evidence="7">
    <location>
        <begin position="1"/>
        <end position="284"/>
    </location>
</feature>
<name>A0ABW0HZM9_9BACL</name>
<keyword evidence="4 6" id="KW-1133">Transmembrane helix</keyword>
<dbReference type="SUPFAM" id="SSF103473">
    <property type="entry name" value="MFS general substrate transporter"/>
    <property type="match status" value="1"/>
</dbReference>
<dbReference type="PRINTS" id="PR01036">
    <property type="entry name" value="TCRTETB"/>
</dbReference>